<gene>
    <name evidence="2" type="ORF">IC602_11880</name>
</gene>
<comment type="caution">
    <text evidence="2">The sequence shown here is derived from an EMBL/GenBank/DDBJ whole genome shotgun (WGS) entry which is preliminary data.</text>
</comment>
<evidence type="ECO:0000313" key="2">
    <source>
        <dbReference type="EMBL" id="MBD1223296.1"/>
    </source>
</evidence>
<dbReference type="RefSeq" id="WP_189778403.1">
    <property type="nucleotide sequence ID" value="NZ_JACWEZ010000006.1"/>
</dbReference>
<evidence type="ECO:0000313" key="3">
    <source>
        <dbReference type="Proteomes" id="UP000621631"/>
    </source>
</evidence>
<organism evidence="2 3">
    <name type="scientific">Virgibacillus halodenitrificans</name>
    <name type="common">Bacillus halodenitrificans</name>
    <dbReference type="NCBI Taxonomy" id="1482"/>
    <lineage>
        <taxon>Bacteria</taxon>
        <taxon>Bacillati</taxon>
        <taxon>Bacillota</taxon>
        <taxon>Bacilli</taxon>
        <taxon>Bacillales</taxon>
        <taxon>Bacillaceae</taxon>
        <taxon>Virgibacillus</taxon>
    </lineage>
</organism>
<feature type="transmembrane region" description="Helical" evidence="1">
    <location>
        <begin position="395"/>
        <end position="418"/>
    </location>
</feature>
<feature type="transmembrane region" description="Helical" evidence="1">
    <location>
        <begin position="498"/>
        <end position="518"/>
    </location>
</feature>
<feature type="transmembrane region" description="Helical" evidence="1">
    <location>
        <begin position="430"/>
        <end position="453"/>
    </location>
</feature>
<feature type="transmembrane region" description="Helical" evidence="1">
    <location>
        <begin position="88"/>
        <end position="112"/>
    </location>
</feature>
<accession>A0ABR7VPS2</accession>
<sequence length="866" mass="93512">MTERFMARIGAKIKEFQRKMKKVDRTVQKTATGADIPIGADTAKAKRKMLTLQAVKTALSKKVVIPIDAKVDKFQGKMDRLAKTIHSFGTVGGNIVGGSLLAMFPAIVPLIASAAGGIGSLGPMIGTIAGSTFALGTAFGFAGSAAVAFGAVAIPTISKLFDETTKLNSAQKKAKSAFDKVGDTWGKITKELEKPVLQAFTKAMNIANKTLKMARPLFDSAAKAANNLLNSLNKSLDSAPIKAFFDYMNKNAGPMLETIGKSAGNFIQGFMSMMTAFGPLAESTAQGFLKMSEGFAEWSAGLSKSDKFQSFVSYVQENMPKVRAIFRDAIAGMVYMFSAFAPLAADMMTGLEGMMAKFKEWGKTLSENQQFQKFVGYIRENAPKVIDLIGNLTTFLVNLGIGMAPLGSKILDIVNGFLSWSSSMMEAHPWIGRIFAGLLSFIGVLQMMIPFIIGWKVAFGGTVSALVTGIGKMWGVFAPFRTNLIVGLQMMGTKMRLFATKVMSATLTVISNLIKMGAQAVVWSAKMALNIAKVGAKYAWLGVKSLIHAAKIAASWIIAMGPIGWVIAAVVGLVALVIANWDKVKAWTKKAWSAVSNAVSQAWSKVWGKTKEIASNVYNYAKNKFDSAKNAISNAMTSAKNKVSSIWSSIKSKFTSTIGNILSTVRNKFSDIVSSVREKMNLAKEKVQSAIDRVKGIFDGLNLYKSGKAIIQSAIDGLVSMKNKIVGKVEGIVQKVRNLWPFSPAKEGPLSDIHKMDFAGPIGTSIGKAKRPILRDMSNLAATARSAFSPKLAMANLGVEGKLDTSISARDMKGVQHAFSAEVNDFELPEQDVVIVMNDREVGRGVFKHVSEFQERDKRVRRDFQS</sequence>
<feature type="transmembrane region" description="Helical" evidence="1">
    <location>
        <begin position="132"/>
        <end position="154"/>
    </location>
</feature>
<evidence type="ECO:0000256" key="1">
    <source>
        <dbReference type="SAM" id="Phobius"/>
    </source>
</evidence>
<dbReference type="Proteomes" id="UP000621631">
    <property type="component" value="Unassembled WGS sequence"/>
</dbReference>
<name>A0ABR7VPS2_VIRHA</name>
<keyword evidence="1" id="KW-1133">Transmembrane helix</keyword>
<keyword evidence="1" id="KW-0472">Membrane</keyword>
<feature type="transmembrane region" description="Helical" evidence="1">
    <location>
        <begin position="553"/>
        <end position="579"/>
    </location>
</feature>
<dbReference type="SUPFAM" id="SSF58100">
    <property type="entry name" value="Bacterial hemolysins"/>
    <property type="match status" value="1"/>
</dbReference>
<evidence type="ECO:0008006" key="4">
    <source>
        <dbReference type="Google" id="ProtNLM"/>
    </source>
</evidence>
<keyword evidence="3" id="KW-1185">Reference proteome</keyword>
<keyword evidence="1" id="KW-0812">Transmembrane</keyword>
<proteinExistence type="predicted"/>
<feature type="transmembrane region" description="Helical" evidence="1">
    <location>
        <begin position="325"/>
        <end position="345"/>
    </location>
</feature>
<dbReference type="PANTHER" id="PTHR37813">
    <property type="entry name" value="FELS-2 PROPHAGE PROTEIN"/>
    <property type="match status" value="1"/>
</dbReference>
<dbReference type="EMBL" id="JACWEZ010000006">
    <property type="protein sequence ID" value="MBD1223296.1"/>
    <property type="molecule type" value="Genomic_DNA"/>
</dbReference>
<dbReference type="Gene3D" id="6.10.140.1430">
    <property type="match status" value="1"/>
</dbReference>
<dbReference type="PANTHER" id="PTHR37813:SF1">
    <property type="entry name" value="FELS-2 PROPHAGE PROTEIN"/>
    <property type="match status" value="1"/>
</dbReference>
<protein>
    <recommendedName>
        <fullName evidence="4">Phage tail tape measure protein</fullName>
    </recommendedName>
</protein>
<feature type="transmembrane region" description="Helical" evidence="1">
    <location>
        <begin position="459"/>
        <end position="477"/>
    </location>
</feature>
<reference evidence="2 3" key="1">
    <citation type="submission" date="2020-09" db="EMBL/GenBank/DDBJ databases">
        <title>Draft Genome Sequences of Oil-Oxidizing Bacteria Halomonas titanicae, Marinobacter lutaoensis, and Virgibacillus halodenitrificans Isolated from Highly Saline Environments.</title>
        <authorList>
            <person name="Grouzdev D.S."/>
            <person name="Sokolova D.S."/>
            <person name="Semenova E.M."/>
            <person name="Borzenkov I.A."/>
            <person name="Bidzhieva S.K."/>
            <person name="Poltaraus A.B."/>
            <person name="Nazina T.N."/>
        </authorList>
    </citation>
    <scope>NUCLEOTIDE SEQUENCE [LARGE SCALE GENOMIC DNA]</scope>
    <source>
        <strain evidence="2 3">VKM B-3472D</strain>
    </source>
</reference>